<feature type="domain" description="DUF4283" evidence="1">
    <location>
        <begin position="5"/>
        <end position="58"/>
    </location>
</feature>
<dbReference type="PANTHER" id="PTHR31286:SF163">
    <property type="entry name" value="ZINC KNUCKLE CX2CX4HX4C DOMAIN-CONTAINING PROTEIN"/>
    <property type="match status" value="1"/>
</dbReference>
<sequence length="174" mass="20000">MFPFLVNRWNLRGKAVGSDLGRGMFQFRFDLVEDLQQVLENGPYHFDQWMIILQKWEPIISKNFPSQIPLWVEIHGLPKHFWQTEMLSVIGEELGQVLQTDITPATAKVRVLLNGLQPLTKESVVEFANGEEIVVTLDYKNLKSHCHHCHHLTHETKQCPGLLTKKEASPPPPD</sequence>
<dbReference type="RefSeq" id="XP_010463383.1">
    <property type="nucleotide sequence ID" value="XM_010465081.1"/>
</dbReference>
<evidence type="ECO:0000259" key="1">
    <source>
        <dbReference type="Pfam" id="PF14111"/>
    </source>
</evidence>
<organism evidence="2 3">
    <name type="scientific">Camelina sativa</name>
    <name type="common">False flax</name>
    <name type="synonym">Myagrum sativum</name>
    <dbReference type="NCBI Taxonomy" id="90675"/>
    <lineage>
        <taxon>Eukaryota</taxon>
        <taxon>Viridiplantae</taxon>
        <taxon>Streptophyta</taxon>
        <taxon>Embryophyta</taxon>
        <taxon>Tracheophyta</taxon>
        <taxon>Spermatophyta</taxon>
        <taxon>Magnoliopsida</taxon>
        <taxon>eudicotyledons</taxon>
        <taxon>Gunneridae</taxon>
        <taxon>Pentapetalae</taxon>
        <taxon>rosids</taxon>
        <taxon>malvids</taxon>
        <taxon>Brassicales</taxon>
        <taxon>Brassicaceae</taxon>
        <taxon>Camelineae</taxon>
        <taxon>Camelina</taxon>
    </lineage>
</organism>
<name>A0ABM0VZ18_CAMSA</name>
<protein>
    <submittedName>
        <fullName evidence="3">Uncharacterized protein At4g02000-like</fullName>
    </submittedName>
</protein>
<dbReference type="InterPro" id="IPR040256">
    <property type="entry name" value="At4g02000-like"/>
</dbReference>
<dbReference type="Proteomes" id="UP000694864">
    <property type="component" value="Chromosome 14"/>
</dbReference>
<reference evidence="2" key="1">
    <citation type="journal article" date="2014" name="Nat. Commun.">
        <title>The emerging biofuel crop Camelina sativa retains a highly undifferentiated hexaploid genome structure.</title>
        <authorList>
            <person name="Kagale S."/>
            <person name="Koh C."/>
            <person name="Nixon J."/>
            <person name="Bollina V."/>
            <person name="Clarke W.E."/>
            <person name="Tuteja R."/>
            <person name="Spillane C."/>
            <person name="Robinson S.J."/>
            <person name="Links M.G."/>
            <person name="Clarke C."/>
            <person name="Higgins E.E."/>
            <person name="Huebert T."/>
            <person name="Sharpe A.G."/>
            <person name="Parkin I.A."/>
        </authorList>
    </citation>
    <scope>NUCLEOTIDE SEQUENCE [LARGE SCALE GENOMIC DNA]</scope>
    <source>
        <strain evidence="2">cv. DH55</strain>
    </source>
</reference>
<evidence type="ECO:0000313" key="3">
    <source>
        <dbReference type="RefSeq" id="XP_010463383.1"/>
    </source>
</evidence>
<proteinExistence type="predicted"/>
<keyword evidence="2" id="KW-1185">Reference proteome</keyword>
<reference evidence="3" key="2">
    <citation type="submission" date="2025-08" db="UniProtKB">
        <authorList>
            <consortium name="RefSeq"/>
        </authorList>
    </citation>
    <scope>IDENTIFICATION</scope>
    <source>
        <tissue evidence="3">Leaf</tissue>
    </source>
</reference>
<accession>A0ABM0VZ18</accession>
<dbReference type="GeneID" id="104744056"/>
<dbReference type="PANTHER" id="PTHR31286">
    <property type="entry name" value="GLYCINE-RICH CELL WALL STRUCTURAL PROTEIN 1.8-LIKE"/>
    <property type="match status" value="1"/>
</dbReference>
<gene>
    <name evidence="3" type="primary">LOC104744056</name>
</gene>
<evidence type="ECO:0000313" key="2">
    <source>
        <dbReference type="Proteomes" id="UP000694864"/>
    </source>
</evidence>
<dbReference type="InterPro" id="IPR025558">
    <property type="entry name" value="DUF4283"/>
</dbReference>
<dbReference type="Pfam" id="PF14111">
    <property type="entry name" value="DUF4283"/>
    <property type="match status" value="1"/>
</dbReference>